<proteinExistence type="predicted"/>
<feature type="transmembrane region" description="Helical" evidence="1">
    <location>
        <begin position="38"/>
        <end position="65"/>
    </location>
</feature>
<keyword evidence="1" id="KW-0472">Membrane</keyword>
<dbReference type="Proteomes" id="UP000010164">
    <property type="component" value="Unassembled WGS sequence"/>
</dbReference>
<reference evidence="2 3" key="1">
    <citation type="journal article" date="2012" name="J. Bacteriol.">
        <title>Genome Sequence of the Alkane-Degrading Bacterium Alcanivorax hongdengensis Type Strain A-11-3.</title>
        <authorList>
            <person name="Lai Q."/>
            <person name="Shao Z."/>
        </authorList>
    </citation>
    <scope>NUCLEOTIDE SEQUENCE [LARGE SCALE GENOMIC DNA]</scope>
    <source>
        <strain evidence="2 3">A-11-3</strain>
    </source>
</reference>
<name>L0W8A6_9GAMM</name>
<sequence>MIAIFKKPLCIFWGFYKTLYMAPYEVFRRNEQHQGLDLGGTSALCLVTLSSFYIAGFVMFILRYIRLVDCVTFNKYQIVASLWALFAMNYFVFKCFAKEDEIINYYLVRGNRKLKADFWRSIIVLVATPLLWMGVAIAL</sequence>
<keyword evidence="1" id="KW-1133">Transmembrane helix</keyword>
<gene>
    <name evidence="2" type="ORF">A11A3_16145</name>
</gene>
<comment type="caution">
    <text evidence="2">The sequence shown here is derived from an EMBL/GenBank/DDBJ whole genome shotgun (WGS) entry which is preliminary data.</text>
</comment>
<feature type="transmembrane region" description="Helical" evidence="1">
    <location>
        <begin position="118"/>
        <end position="138"/>
    </location>
</feature>
<evidence type="ECO:0000313" key="2">
    <source>
        <dbReference type="EMBL" id="EKF72933.1"/>
    </source>
</evidence>
<dbReference type="AlphaFoldDB" id="L0W8A6"/>
<keyword evidence="1" id="KW-0812">Transmembrane</keyword>
<dbReference type="EMBL" id="AMRJ01000042">
    <property type="protein sequence ID" value="EKF72933.1"/>
    <property type="molecule type" value="Genomic_DNA"/>
</dbReference>
<feature type="transmembrane region" description="Helical" evidence="1">
    <location>
        <begin position="77"/>
        <end position="97"/>
    </location>
</feature>
<accession>L0W8A6</accession>
<protein>
    <submittedName>
        <fullName evidence="2">Uncharacterized protein</fullName>
    </submittedName>
</protein>
<organism evidence="2 3">
    <name type="scientific">Alcanivorax hongdengensis A-11-3</name>
    <dbReference type="NCBI Taxonomy" id="1177179"/>
    <lineage>
        <taxon>Bacteria</taxon>
        <taxon>Pseudomonadati</taxon>
        <taxon>Pseudomonadota</taxon>
        <taxon>Gammaproteobacteria</taxon>
        <taxon>Oceanospirillales</taxon>
        <taxon>Alcanivoracaceae</taxon>
        <taxon>Alcanivorax</taxon>
    </lineage>
</organism>
<evidence type="ECO:0000313" key="3">
    <source>
        <dbReference type="Proteomes" id="UP000010164"/>
    </source>
</evidence>
<evidence type="ECO:0000256" key="1">
    <source>
        <dbReference type="SAM" id="Phobius"/>
    </source>
</evidence>
<keyword evidence="3" id="KW-1185">Reference proteome</keyword>